<evidence type="ECO:0000313" key="3">
    <source>
        <dbReference type="Proteomes" id="UP000053911"/>
    </source>
</evidence>
<accession>A0A101EL24</accession>
<dbReference type="GO" id="GO:0008233">
    <property type="term" value="F:peptidase activity"/>
    <property type="evidence" value="ECO:0007669"/>
    <property type="project" value="UniProtKB-KW"/>
</dbReference>
<dbReference type="EMBL" id="LGFD01000026">
    <property type="protein sequence ID" value="KUK17347.1"/>
    <property type="molecule type" value="Genomic_DNA"/>
</dbReference>
<protein>
    <submittedName>
        <fullName evidence="2">Putative zinc-dependent protease</fullName>
    </submittedName>
</protein>
<dbReference type="PANTHER" id="PTHR30399">
    <property type="entry name" value="UNCHARACTERIZED PROTEIN YGJP"/>
    <property type="match status" value="1"/>
</dbReference>
<comment type="caution">
    <text evidence="2">The sequence shown here is derived from an EMBL/GenBank/DDBJ whole genome shotgun (WGS) entry which is preliminary data.</text>
</comment>
<reference evidence="3" key="1">
    <citation type="journal article" date="2015" name="MBio">
        <title>Genome-Resolved Metagenomic Analysis Reveals Roles for Candidate Phyla and Other Microbial Community Members in Biogeochemical Transformations in Oil Reservoirs.</title>
        <authorList>
            <person name="Hu P."/>
            <person name="Tom L."/>
            <person name="Singh A."/>
            <person name="Thomas B.C."/>
            <person name="Baker B.J."/>
            <person name="Piceno Y.M."/>
            <person name="Andersen G.L."/>
            <person name="Banfield J.F."/>
        </authorList>
    </citation>
    <scope>NUCLEOTIDE SEQUENCE [LARGE SCALE GENOMIC DNA]</scope>
</reference>
<evidence type="ECO:0000259" key="1">
    <source>
        <dbReference type="Pfam" id="PF01863"/>
    </source>
</evidence>
<dbReference type="Proteomes" id="UP000053911">
    <property type="component" value="Unassembled WGS sequence"/>
</dbReference>
<dbReference type="PATRIC" id="fig|172049.5.peg.233"/>
<dbReference type="RefSeq" id="WP_012766231.1">
    <property type="nucleotide sequence ID" value="NZ_LGFD01000026.1"/>
</dbReference>
<organism evidence="2 3">
    <name type="scientific">Thermococcus sibiricus</name>
    <dbReference type="NCBI Taxonomy" id="172049"/>
    <lineage>
        <taxon>Archaea</taxon>
        <taxon>Methanobacteriati</taxon>
        <taxon>Methanobacteriota</taxon>
        <taxon>Thermococci</taxon>
        <taxon>Thermococcales</taxon>
        <taxon>Thermococcaceae</taxon>
        <taxon>Thermococcus</taxon>
    </lineage>
</organism>
<dbReference type="InterPro" id="IPR053136">
    <property type="entry name" value="UTP_pyrophosphatase-like"/>
</dbReference>
<keyword evidence="2" id="KW-0645">Protease</keyword>
<dbReference type="PANTHER" id="PTHR30399:SF1">
    <property type="entry name" value="UTP PYROPHOSPHATASE"/>
    <property type="match status" value="1"/>
</dbReference>
<gene>
    <name evidence="2" type="ORF">XD54_1344</name>
</gene>
<proteinExistence type="predicted"/>
<dbReference type="Gene3D" id="3.30.2010.10">
    <property type="entry name" value="Metalloproteases ('zincins'), catalytic domain"/>
    <property type="match status" value="1"/>
</dbReference>
<dbReference type="GeneID" id="8095174"/>
<sequence length="220" mass="26282">MPEIELSGRRIQYEVSVRKVRYMRIYVTPSGKLEIVSPTRRVEPFLRAKEKWIITKIEAIEKAKQLSGFPYLGRFYNTGSGEKFKVNDNMIKLPHNKKLESTLRVRLREIITPLIQEKTKKLNVNVNKVFIRKQKTRWGSCSPKGNLNFNLAMLALPPQLIDYLVSHEVAHLVEMNHSKRFWKLVEKFHPDWKRKRRELKEWWIIVHNNPIWKEILEGRK</sequence>
<keyword evidence="2" id="KW-0378">Hydrolase</keyword>
<dbReference type="CDD" id="cd07344">
    <property type="entry name" value="M48_yhfN_like"/>
    <property type="match status" value="1"/>
</dbReference>
<dbReference type="InterPro" id="IPR002725">
    <property type="entry name" value="YgjP-like_metallopeptidase"/>
</dbReference>
<dbReference type="OMA" id="HYLVTHE"/>
<dbReference type="Pfam" id="PF01863">
    <property type="entry name" value="YgjP-like"/>
    <property type="match status" value="1"/>
</dbReference>
<evidence type="ECO:0000313" key="2">
    <source>
        <dbReference type="EMBL" id="KUK17347.1"/>
    </source>
</evidence>
<dbReference type="AlphaFoldDB" id="A0A101EL24"/>
<dbReference type="GO" id="GO:0006508">
    <property type="term" value="P:proteolysis"/>
    <property type="evidence" value="ECO:0007669"/>
    <property type="project" value="UniProtKB-KW"/>
</dbReference>
<feature type="domain" description="YgjP-like metallopeptidase" evidence="1">
    <location>
        <begin position="21"/>
        <end position="201"/>
    </location>
</feature>
<name>A0A101EL24_9EURY</name>